<dbReference type="SUPFAM" id="SSF56281">
    <property type="entry name" value="Metallo-hydrolase/oxidoreductase"/>
    <property type="match status" value="1"/>
</dbReference>
<evidence type="ECO:0000256" key="7">
    <source>
        <dbReference type="SAM" id="Phobius"/>
    </source>
</evidence>
<comment type="subcellular location">
    <subcellularLocation>
        <location evidence="1">Cell membrane</location>
        <topology evidence="1">Multi-pass membrane protein</topology>
    </subcellularLocation>
</comment>
<evidence type="ECO:0000256" key="1">
    <source>
        <dbReference type="ARBA" id="ARBA00004651"/>
    </source>
</evidence>
<dbReference type="Gene3D" id="3.60.15.10">
    <property type="entry name" value="Ribonuclease Z/Hydroxyacylglutathione hydrolase-like"/>
    <property type="match status" value="1"/>
</dbReference>
<evidence type="ECO:0000256" key="3">
    <source>
        <dbReference type="ARBA" id="ARBA00022692"/>
    </source>
</evidence>
<feature type="transmembrane region" description="Helical" evidence="7">
    <location>
        <begin position="384"/>
        <end position="406"/>
    </location>
</feature>
<dbReference type="InterPro" id="IPR035681">
    <property type="entry name" value="ComA-like_MBL"/>
</dbReference>
<dbReference type="PANTHER" id="PTHR30619">
    <property type="entry name" value="DNA INTERNALIZATION/COMPETENCE PROTEIN COMEC/REC2"/>
    <property type="match status" value="1"/>
</dbReference>
<evidence type="ECO:0000313" key="9">
    <source>
        <dbReference type="EMBL" id="KAB2810623.1"/>
    </source>
</evidence>
<keyword evidence="2" id="KW-1003">Cell membrane</keyword>
<reference evidence="9 10" key="1">
    <citation type="submission" date="2019-09" db="EMBL/GenBank/DDBJ databases">
        <title>Pimelobacter sp. isolated from Paulinella.</title>
        <authorList>
            <person name="Jeong S.E."/>
        </authorList>
    </citation>
    <scope>NUCLEOTIDE SEQUENCE [LARGE SCALE GENOMIC DNA]</scope>
    <source>
        <strain evidence="9 10">Pch-N</strain>
    </source>
</reference>
<dbReference type="CDD" id="cd07731">
    <property type="entry name" value="ComA-like_MBL-fold"/>
    <property type="match status" value="1"/>
</dbReference>
<dbReference type="AlphaFoldDB" id="A0A7J5DXG5"/>
<dbReference type="Proteomes" id="UP000449906">
    <property type="component" value="Unassembled WGS sequence"/>
</dbReference>
<feature type="transmembrane region" description="Helical" evidence="7">
    <location>
        <begin position="328"/>
        <end position="349"/>
    </location>
</feature>
<feature type="transmembrane region" description="Helical" evidence="7">
    <location>
        <begin position="453"/>
        <end position="474"/>
    </location>
</feature>
<feature type="transmembrane region" description="Helical" evidence="7">
    <location>
        <begin position="6"/>
        <end position="36"/>
    </location>
</feature>
<keyword evidence="3 7" id="KW-0812">Transmembrane</keyword>
<accession>A0A7J5DXG5</accession>
<evidence type="ECO:0000259" key="8">
    <source>
        <dbReference type="SMART" id="SM00849"/>
    </source>
</evidence>
<dbReference type="InterPro" id="IPR052159">
    <property type="entry name" value="Competence_DNA_uptake"/>
</dbReference>
<feature type="region of interest" description="Disordered" evidence="6">
    <location>
        <begin position="629"/>
        <end position="666"/>
    </location>
</feature>
<keyword evidence="4 7" id="KW-1133">Transmembrane helix</keyword>
<dbReference type="EMBL" id="WBVM01000001">
    <property type="protein sequence ID" value="KAB2810623.1"/>
    <property type="molecule type" value="Genomic_DNA"/>
</dbReference>
<comment type="caution">
    <text evidence="9">The sequence shown here is derived from an EMBL/GenBank/DDBJ whole genome shotgun (WGS) entry which is preliminary data.</text>
</comment>
<feature type="compositionally biased region" description="Low complexity" evidence="6">
    <location>
        <begin position="651"/>
        <end position="666"/>
    </location>
</feature>
<organism evidence="9 10">
    <name type="scientific">Nocardioides simplex</name>
    <name type="common">Arthrobacter simplex</name>
    <dbReference type="NCBI Taxonomy" id="2045"/>
    <lineage>
        <taxon>Bacteria</taxon>
        <taxon>Bacillati</taxon>
        <taxon>Actinomycetota</taxon>
        <taxon>Actinomycetes</taxon>
        <taxon>Propionibacteriales</taxon>
        <taxon>Nocardioidaceae</taxon>
        <taxon>Pimelobacter</taxon>
    </lineage>
</organism>
<dbReference type="PANTHER" id="PTHR30619:SF1">
    <property type="entry name" value="RECOMBINATION PROTEIN 2"/>
    <property type="match status" value="1"/>
</dbReference>
<evidence type="ECO:0000256" key="5">
    <source>
        <dbReference type="ARBA" id="ARBA00023136"/>
    </source>
</evidence>
<feature type="transmembrane region" description="Helical" evidence="7">
    <location>
        <begin position="48"/>
        <end position="66"/>
    </location>
</feature>
<proteinExistence type="predicted"/>
<sequence length="783" mass="79594">MPLLGAAVWLGAIAATELGGAAYLLVLALVLALLLAPRGRSASTGQRRLLAVLVLLATTAVTATLLRHDAVRGSPVQALAQQRATAEVVATVISDPRVVATRAGRQAVVRLRVREVTSRGHRLRIGGTVVVIGDPVWTRVALGERIRTVGRLAPADDPDTLALLTDVRAPRRLAAASPWWRASSALRGSIRDAVAHRPPAQAGLVPALVDGDDAGLPAELEDDFRTTGLTHLTAVSGTNLTLVVGALLLVARGARVRRRGLVVVGLLGIAGFVLLTRTEPSVLRAAVMGGVGLFAFRLDGQRRGLRALGVAVAVLVLVQPSLARSPGFALSVLATGGIVLLGPPLSAALARWLPGVLAMAISVPTAAQLACTPVIAVLSGQVSLVAVVANLLAAPLVAPATVLGLLGGLVGLVWPAGGRLAGTAAAWCVAGLVEVAERGADLPGAALGWGSGPLAIGVLVVLCLALALALPVLVRRPLVGAGLAVLLLVVVLGVPGRFWSRAGPWPPPGWILVACDVGQGDALVLHVGPRAAVVVDAGPDPDAVDDCLDRLDVDQVPLVVLTHFHADHVDGLAGVLDDRRVGAVETTSVRDPPGGADLVDRAAGAAGVPVTTAPFGSPRRIGAATVQVLHPEPQPPPRPPLAGTAGPTSRPAPDAAADTGDGSTANDGSVVLLVEVAGVRILLTGDLEPPGQAAVARLVGGLDVDVLKVPHHGSAHQDRAWLTSLRPEVALVSVGAGNDYGHPSHDVVQALERAGADVRRTDRDGDIAVVAPGGGRVAVATRR</sequence>
<dbReference type="SMART" id="SM00849">
    <property type="entry name" value="Lactamase_B"/>
    <property type="match status" value="1"/>
</dbReference>
<dbReference type="RefSeq" id="WP_151577946.1">
    <property type="nucleotide sequence ID" value="NZ_WBVM01000001.1"/>
</dbReference>
<dbReference type="GO" id="GO:0005886">
    <property type="term" value="C:plasma membrane"/>
    <property type="evidence" value="ECO:0007669"/>
    <property type="project" value="UniProtKB-SubCell"/>
</dbReference>
<keyword evidence="5 7" id="KW-0472">Membrane</keyword>
<evidence type="ECO:0000313" key="10">
    <source>
        <dbReference type="Proteomes" id="UP000449906"/>
    </source>
</evidence>
<feature type="transmembrane region" description="Helical" evidence="7">
    <location>
        <begin position="258"/>
        <end position="275"/>
    </location>
</feature>
<name>A0A7J5DXG5_NOCSI</name>
<dbReference type="InterPro" id="IPR036866">
    <property type="entry name" value="RibonucZ/Hydroxyglut_hydro"/>
</dbReference>
<dbReference type="InterPro" id="IPR001279">
    <property type="entry name" value="Metallo-B-lactamas"/>
</dbReference>
<feature type="transmembrane region" description="Helical" evidence="7">
    <location>
        <begin position="281"/>
        <end position="298"/>
    </location>
</feature>
<evidence type="ECO:0000256" key="2">
    <source>
        <dbReference type="ARBA" id="ARBA00022475"/>
    </source>
</evidence>
<evidence type="ECO:0000256" key="4">
    <source>
        <dbReference type="ARBA" id="ARBA00022989"/>
    </source>
</evidence>
<dbReference type="Pfam" id="PF00753">
    <property type="entry name" value="Lactamase_B"/>
    <property type="match status" value="1"/>
</dbReference>
<feature type="transmembrane region" description="Helical" evidence="7">
    <location>
        <begin position="356"/>
        <end position="378"/>
    </location>
</feature>
<dbReference type="Pfam" id="PF03772">
    <property type="entry name" value="Competence"/>
    <property type="match status" value="1"/>
</dbReference>
<evidence type="ECO:0000256" key="6">
    <source>
        <dbReference type="SAM" id="MobiDB-lite"/>
    </source>
</evidence>
<feature type="domain" description="Metallo-beta-lactamase" evidence="8">
    <location>
        <begin position="519"/>
        <end position="736"/>
    </location>
</feature>
<feature type="transmembrane region" description="Helical" evidence="7">
    <location>
        <begin position="229"/>
        <end position="251"/>
    </location>
</feature>
<dbReference type="NCBIfam" id="TIGR00360">
    <property type="entry name" value="ComEC_N-term"/>
    <property type="match status" value="1"/>
</dbReference>
<gene>
    <name evidence="9" type="ORF">F9L07_01245</name>
</gene>
<feature type="transmembrane region" description="Helical" evidence="7">
    <location>
        <begin position="413"/>
        <end position="433"/>
    </location>
</feature>
<dbReference type="InterPro" id="IPR004477">
    <property type="entry name" value="ComEC_N"/>
</dbReference>
<feature type="transmembrane region" description="Helical" evidence="7">
    <location>
        <begin position="305"/>
        <end position="322"/>
    </location>
</feature>
<feature type="transmembrane region" description="Helical" evidence="7">
    <location>
        <begin position="481"/>
        <end position="499"/>
    </location>
</feature>
<protein>
    <submittedName>
        <fullName evidence="9">DUF4131 domain-containing protein</fullName>
    </submittedName>
</protein>